<dbReference type="InterPro" id="IPR029063">
    <property type="entry name" value="SAM-dependent_MTases_sf"/>
</dbReference>
<keyword evidence="2" id="KW-1185">Reference proteome</keyword>
<reference evidence="1" key="1">
    <citation type="submission" date="2019-06" db="EMBL/GenBank/DDBJ databases">
        <title>Complete genome sequence of Methylogaea oryzae strain JCM16910.</title>
        <authorList>
            <person name="Asakawa S."/>
        </authorList>
    </citation>
    <scope>NUCLEOTIDE SEQUENCE</scope>
    <source>
        <strain evidence="1">E10</strain>
    </source>
</reference>
<dbReference type="GO" id="GO:0008168">
    <property type="term" value="F:methyltransferase activity"/>
    <property type="evidence" value="ECO:0007669"/>
    <property type="project" value="UniProtKB-KW"/>
</dbReference>
<protein>
    <submittedName>
        <fullName evidence="1">SAM-dependent methyltransferase</fullName>
    </submittedName>
</protein>
<accession>A0A8D4VL94</accession>
<gene>
    <name evidence="1" type="ORF">MoryE10_05240</name>
</gene>
<name>A0A8D4VL94_9GAMM</name>
<evidence type="ECO:0000313" key="1">
    <source>
        <dbReference type="EMBL" id="BBL69918.1"/>
    </source>
</evidence>
<keyword evidence="1" id="KW-0489">Methyltransferase</keyword>
<dbReference type="EMBL" id="AP019782">
    <property type="protein sequence ID" value="BBL69918.1"/>
    <property type="molecule type" value="Genomic_DNA"/>
</dbReference>
<dbReference type="Pfam" id="PF13489">
    <property type="entry name" value="Methyltransf_23"/>
    <property type="match status" value="1"/>
</dbReference>
<dbReference type="AlphaFoldDB" id="A0A8D4VL94"/>
<keyword evidence="1" id="KW-0808">Transferase</keyword>
<organism evidence="1 2">
    <name type="scientific">Methylogaea oryzae</name>
    <dbReference type="NCBI Taxonomy" id="1295382"/>
    <lineage>
        <taxon>Bacteria</taxon>
        <taxon>Pseudomonadati</taxon>
        <taxon>Pseudomonadota</taxon>
        <taxon>Gammaproteobacteria</taxon>
        <taxon>Methylococcales</taxon>
        <taxon>Methylococcaceae</taxon>
        <taxon>Methylogaea</taxon>
    </lineage>
</organism>
<dbReference type="SUPFAM" id="SSF53335">
    <property type="entry name" value="S-adenosyl-L-methionine-dependent methyltransferases"/>
    <property type="match status" value="1"/>
</dbReference>
<dbReference type="CDD" id="cd02440">
    <property type="entry name" value="AdoMet_MTases"/>
    <property type="match status" value="1"/>
</dbReference>
<dbReference type="GO" id="GO:0032259">
    <property type="term" value="P:methylation"/>
    <property type="evidence" value="ECO:0007669"/>
    <property type="project" value="UniProtKB-KW"/>
</dbReference>
<sequence length="263" mass="29436">MGSDKIMTNTPQNIHEPIVDHSSEREFVDAASKNYEHLGSPIEHAVRRAALNVIRGHVDARPSVLELGCSDGYMTSLLSTIAGRHVVVEAAADFIEATRKVVPDTVEFHHSLFEEYEPDDRFDLIVASYILEHVVDPRSLIERLRLWLNPKTGRLFLVVPNIRALSRQLGRAIGVVGELGEITESERIHGHRRSYDRVSFDRDIEGGGAQILARGGLVVKPFANFHFDAMLRQGIIGEDQLRGLELLGTEYPDLCHSIYVVAR</sequence>
<evidence type="ECO:0000313" key="2">
    <source>
        <dbReference type="Proteomes" id="UP000824988"/>
    </source>
</evidence>
<dbReference type="KEGG" id="moz:MoryE10_05240"/>
<dbReference type="Gene3D" id="3.40.50.150">
    <property type="entry name" value="Vaccinia Virus protein VP39"/>
    <property type="match status" value="1"/>
</dbReference>
<dbReference type="Proteomes" id="UP000824988">
    <property type="component" value="Chromosome"/>
</dbReference>
<proteinExistence type="predicted"/>
<dbReference type="PANTHER" id="PTHR43861">
    <property type="entry name" value="TRANS-ACONITATE 2-METHYLTRANSFERASE-RELATED"/>
    <property type="match status" value="1"/>
</dbReference>